<dbReference type="HAMAP" id="MF_00287">
    <property type="entry name" value="BdbC"/>
    <property type="match status" value="1"/>
</dbReference>
<keyword evidence="7" id="KW-0560">Oxidoreductase</keyword>
<organism evidence="13 14">
    <name type="scientific">Paludifilum halophilum</name>
    <dbReference type="NCBI Taxonomy" id="1642702"/>
    <lineage>
        <taxon>Bacteria</taxon>
        <taxon>Bacillati</taxon>
        <taxon>Bacillota</taxon>
        <taxon>Bacilli</taxon>
        <taxon>Bacillales</taxon>
        <taxon>Thermoactinomycetaceae</taxon>
        <taxon>Paludifilum</taxon>
    </lineage>
</organism>
<dbReference type="OrthoDB" id="158402at2"/>
<feature type="transmembrane region" description="Helical" evidence="12">
    <location>
        <begin position="39"/>
        <end position="57"/>
    </location>
</feature>
<sequence>MPWVRTYSHYGAWVVALAALAGSLYFSEVAGFVPCKWCWIQRIFMYPLALLLGIACYREDRSIVLYAIPLSTAGGLVSLFHYLKQKVPWVGQISVCTEGVPCTGEYINWLGFITIPFLALTAFVMITTLLWMGRKRTE</sequence>
<evidence type="ECO:0000313" key="14">
    <source>
        <dbReference type="Proteomes" id="UP000215459"/>
    </source>
</evidence>
<keyword evidence="14" id="KW-1185">Reference proteome</keyword>
<dbReference type="Proteomes" id="UP000215459">
    <property type="component" value="Unassembled WGS sequence"/>
</dbReference>
<keyword evidence="10" id="KW-0143">Chaperone</keyword>
<evidence type="ECO:0000256" key="9">
    <source>
        <dbReference type="ARBA" id="ARBA00023157"/>
    </source>
</evidence>
<comment type="caution">
    <text evidence="13">The sequence shown here is derived from an EMBL/GenBank/DDBJ whole genome shotgun (WGS) entry which is preliminary data.</text>
</comment>
<dbReference type="PIRSF" id="PIRSF036659">
    <property type="entry name" value="BdbC"/>
    <property type="match status" value="1"/>
</dbReference>
<evidence type="ECO:0000256" key="4">
    <source>
        <dbReference type="ARBA" id="ARBA00022692"/>
    </source>
</evidence>
<dbReference type="PANTHER" id="PTHR43469">
    <property type="entry name" value="DISULFIDE FORMATION PROTEIN-RELATED"/>
    <property type="match status" value="1"/>
</dbReference>
<evidence type="ECO:0000256" key="5">
    <source>
        <dbReference type="ARBA" id="ARBA00022982"/>
    </source>
</evidence>
<dbReference type="GO" id="GO:0016020">
    <property type="term" value="C:membrane"/>
    <property type="evidence" value="ECO:0007669"/>
    <property type="project" value="UniProtKB-SubCell"/>
</dbReference>
<dbReference type="Gene3D" id="1.20.1550.10">
    <property type="entry name" value="DsbB-like"/>
    <property type="match status" value="1"/>
</dbReference>
<dbReference type="Pfam" id="PF02600">
    <property type="entry name" value="DsbB"/>
    <property type="match status" value="1"/>
</dbReference>
<evidence type="ECO:0000256" key="3">
    <source>
        <dbReference type="ARBA" id="ARBA00022448"/>
    </source>
</evidence>
<evidence type="ECO:0000256" key="8">
    <source>
        <dbReference type="ARBA" id="ARBA00023136"/>
    </source>
</evidence>
<proteinExistence type="inferred from homology"/>
<dbReference type="GO" id="GO:0006457">
    <property type="term" value="P:protein folding"/>
    <property type="evidence" value="ECO:0007669"/>
    <property type="project" value="InterPro"/>
</dbReference>
<dbReference type="PANTHER" id="PTHR43469:SF1">
    <property type="entry name" value="SPBETA PROPHAGE-DERIVED DISULFIDE BOND FORMATION PROTEIN B"/>
    <property type="match status" value="1"/>
</dbReference>
<dbReference type="InterPro" id="IPR003752">
    <property type="entry name" value="DiS_bond_form_DsbB/BdbC"/>
</dbReference>
<feature type="transmembrane region" description="Helical" evidence="12">
    <location>
        <begin position="64"/>
        <end position="83"/>
    </location>
</feature>
<comment type="similarity">
    <text evidence="2">Belongs to the DsbB family. BdbC subfamily.</text>
</comment>
<dbReference type="InterPro" id="IPR012187">
    <property type="entry name" value="Disulphide_bond_form_BdbC"/>
</dbReference>
<accession>A0A235B2P1</accession>
<dbReference type="AlphaFoldDB" id="A0A235B2P1"/>
<feature type="transmembrane region" description="Helical" evidence="12">
    <location>
        <begin position="12"/>
        <end position="33"/>
    </location>
</feature>
<evidence type="ECO:0000256" key="7">
    <source>
        <dbReference type="ARBA" id="ARBA00023002"/>
    </source>
</evidence>
<dbReference type="EMBL" id="NOWF01000017">
    <property type="protein sequence ID" value="OYD06167.1"/>
    <property type="molecule type" value="Genomic_DNA"/>
</dbReference>
<evidence type="ECO:0000256" key="12">
    <source>
        <dbReference type="SAM" id="Phobius"/>
    </source>
</evidence>
<keyword evidence="6 12" id="KW-1133">Transmembrane helix</keyword>
<keyword evidence="8 12" id="KW-0472">Membrane</keyword>
<evidence type="ECO:0000256" key="2">
    <source>
        <dbReference type="ARBA" id="ARBA00007602"/>
    </source>
</evidence>
<evidence type="ECO:0000256" key="11">
    <source>
        <dbReference type="ARBA" id="ARBA00023284"/>
    </source>
</evidence>
<dbReference type="RefSeq" id="WP_094265936.1">
    <property type="nucleotide sequence ID" value="NZ_NOWF01000017.1"/>
</dbReference>
<dbReference type="SUPFAM" id="SSF158442">
    <property type="entry name" value="DsbB-like"/>
    <property type="match status" value="1"/>
</dbReference>
<gene>
    <name evidence="13" type="ORF">CHM34_17620</name>
</gene>
<keyword evidence="11" id="KW-0676">Redox-active center</keyword>
<comment type="subcellular location">
    <subcellularLocation>
        <location evidence="1">Membrane</location>
        <topology evidence="1">Multi-pass membrane protein</topology>
    </subcellularLocation>
</comment>
<evidence type="ECO:0000256" key="10">
    <source>
        <dbReference type="ARBA" id="ARBA00023186"/>
    </source>
</evidence>
<protein>
    <submittedName>
        <fullName evidence="13">Disulfide bond formation protein B</fullName>
    </submittedName>
</protein>
<feature type="transmembrane region" description="Helical" evidence="12">
    <location>
        <begin position="109"/>
        <end position="132"/>
    </location>
</feature>
<dbReference type="GO" id="GO:0015035">
    <property type="term" value="F:protein-disulfide reductase activity"/>
    <property type="evidence" value="ECO:0007669"/>
    <property type="project" value="InterPro"/>
</dbReference>
<dbReference type="InterPro" id="IPR023380">
    <property type="entry name" value="DsbB-like_sf"/>
</dbReference>
<evidence type="ECO:0000256" key="1">
    <source>
        <dbReference type="ARBA" id="ARBA00004141"/>
    </source>
</evidence>
<dbReference type="NCBIfam" id="NF002849">
    <property type="entry name" value="PRK03113.1"/>
    <property type="match status" value="1"/>
</dbReference>
<name>A0A235B2P1_9BACL</name>
<keyword evidence="3" id="KW-0813">Transport</keyword>
<keyword evidence="4 12" id="KW-0812">Transmembrane</keyword>
<evidence type="ECO:0000313" key="13">
    <source>
        <dbReference type="EMBL" id="OYD06167.1"/>
    </source>
</evidence>
<keyword evidence="5" id="KW-0249">Electron transport</keyword>
<reference evidence="13 14" key="1">
    <citation type="submission" date="2017-07" db="EMBL/GenBank/DDBJ databases">
        <title>The genome sequence of Paludifilum halophilum highlights mechanisms for microbial adaptation to high salt environemnts.</title>
        <authorList>
            <person name="Belbahri L."/>
        </authorList>
    </citation>
    <scope>NUCLEOTIDE SEQUENCE [LARGE SCALE GENOMIC DNA]</scope>
    <source>
        <strain evidence="13 14">DSM 102817</strain>
    </source>
</reference>
<keyword evidence="9" id="KW-1015">Disulfide bond</keyword>
<evidence type="ECO:0000256" key="6">
    <source>
        <dbReference type="ARBA" id="ARBA00022989"/>
    </source>
</evidence>